<gene>
    <name evidence="2" type="ORF">CIY58_23395</name>
</gene>
<organism evidence="2">
    <name type="scientific">Salmonella enterica</name>
    <name type="common">Salmonella choleraesuis</name>
    <dbReference type="NCBI Taxonomy" id="28901"/>
    <lineage>
        <taxon>Bacteria</taxon>
        <taxon>Pseudomonadati</taxon>
        <taxon>Pseudomonadota</taxon>
        <taxon>Gammaproteobacteria</taxon>
        <taxon>Enterobacterales</taxon>
        <taxon>Enterobacteriaceae</taxon>
        <taxon>Salmonella</taxon>
    </lineage>
</organism>
<dbReference type="Pfam" id="PF01656">
    <property type="entry name" value="CbiA"/>
    <property type="match status" value="1"/>
</dbReference>
<dbReference type="InterPro" id="IPR002586">
    <property type="entry name" value="CobQ/CobB/MinD/ParA_Nub-bd_dom"/>
</dbReference>
<evidence type="ECO:0000259" key="1">
    <source>
        <dbReference type="Pfam" id="PF01656"/>
    </source>
</evidence>
<name>A0A5V1MRW0_SALER</name>
<dbReference type="SUPFAM" id="SSF52540">
    <property type="entry name" value="P-loop containing nucleoside triphosphate hydrolases"/>
    <property type="match status" value="1"/>
</dbReference>
<sequence length="263" mass="30049">MKVQRKIKMAKHKPFKQVHIILQGKGGCGKSLVSTIVAQYFKLHKGRNIEAFDLDQVNTTLSQYKNLDVKHIRITEKDNINEINQRLLDGFIQAIIESEAETIIVDTGSNTFLNLLDYLIQNQIFDLFYSFQITPVIHTVIVGAGDYNDTLHGAKTIIENLSVPVVVWVNEYYGEVIERLQSSEINSDEYTHSNTIAAFMLLPKLNTKLQGKDLEIFITNRLTITEIETCKDLSLVAKIRVRKIFADYFNDLDKIGILNNNEE</sequence>
<dbReference type="EMBL" id="AAGXZS010000026">
    <property type="protein sequence ID" value="EBT2118732.1"/>
    <property type="molecule type" value="Genomic_DNA"/>
</dbReference>
<accession>A0A5V1MRW0</accession>
<evidence type="ECO:0000313" key="2">
    <source>
        <dbReference type="EMBL" id="EBT2118732.1"/>
    </source>
</evidence>
<feature type="domain" description="CobQ/CobB/MinD/ParA nucleotide binding" evidence="1">
    <location>
        <begin position="20"/>
        <end position="178"/>
    </location>
</feature>
<comment type="caution">
    <text evidence="2">The sequence shown here is derived from an EMBL/GenBank/DDBJ whole genome shotgun (WGS) entry which is preliminary data.</text>
</comment>
<proteinExistence type="predicted"/>
<dbReference type="InterPro" id="IPR027417">
    <property type="entry name" value="P-loop_NTPase"/>
</dbReference>
<dbReference type="Gene3D" id="3.40.50.300">
    <property type="entry name" value="P-loop containing nucleotide triphosphate hydrolases"/>
    <property type="match status" value="1"/>
</dbReference>
<reference evidence="2" key="1">
    <citation type="submission" date="2018-07" db="EMBL/GenBank/DDBJ databases">
        <authorList>
            <consortium name="PulseNet: The National Subtyping Network for Foodborne Disease Surveillance"/>
            <person name="Tarr C.L."/>
            <person name="Trees E."/>
            <person name="Katz L.S."/>
            <person name="Carleton-Romer H.A."/>
            <person name="Stroika S."/>
            <person name="Kucerova Z."/>
            <person name="Roache K.F."/>
            <person name="Sabol A.L."/>
            <person name="Besser J."/>
            <person name="Gerner-Smidt P."/>
        </authorList>
    </citation>
    <scope>NUCLEOTIDE SEQUENCE</scope>
    <source>
        <strain evidence="2">PNUSAS020231</strain>
    </source>
</reference>
<dbReference type="AlphaFoldDB" id="A0A5V1MRW0"/>
<protein>
    <recommendedName>
        <fullName evidence="1">CobQ/CobB/MinD/ParA nucleotide binding domain-containing protein</fullName>
    </recommendedName>
</protein>